<dbReference type="GO" id="GO:0016407">
    <property type="term" value="F:acetyltransferase activity"/>
    <property type="evidence" value="ECO:0007669"/>
    <property type="project" value="TreeGrafter"/>
</dbReference>
<keyword evidence="4 5" id="KW-0472">Membrane</keyword>
<keyword evidence="3 5" id="KW-1133">Transmembrane helix</keyword>
<comment type="caution">
    <text evidence="6">The sequence shown here is derived from an EMBL/GenBank/DDBJ whole genome shotgun (WGS) entry which is preliminary data.</text>
</comment>
<feature type="transmembrane region" description="Helical" evidence="5">
    <location>
        <begin position="35"/>
        <end position="56"/>
    </location>
</feature>
<accession>A0AAV9FIX6</accession>
<gene>
    <name evidence="6" type="ORF">QJS10_CPA01g00200</name>
</gene>
<evidence type="ECO:0000256" key="4">
    <source>
        <dbReference type="ARBA" id="ARBA00023136"/>
    </source>
</evidence>
<dbReference type="AlphaFoldDB" id="A0AAV9FIX6"/>
<reference evidence="6" key="1">
    <citation type="journal article" date="2023" name="Nat. Commun.">
        <title>Diploid and tetraploid genomes of Acorus and the evolution of monocots.</title>
        <authorList>
            <person name="Ma L."/>
            <person name="Liu K.W."/>
            <person name="Li Z."/>
            <person name="Hsiao Y.Y."/>
            <person name="Qi Y."/>
            <person name="Fu T."/>
            <person name="Tang G.D."/>
            <person name="Zhang D."/>
            <person name="Sun W.H."/>
            <person name="Liu D.K."/>
            <person name="Li Y."/>
            <person name="Chen G.Z."/>
            <person name="Liu X.D."/>
            <person name="Liao X.Y."/>
            <person name="Jiang Y.T."/>
            <person name="Yu X."/>
            <person name="Hao Y."/>
            <person name="Huang J."/>
            <person name="Zhao X.W."/>
            <person name="Ke S."/>
            <person name="Chen Y.Y."/>
            <person name="Wu W.L."/>
            <person name="Hsu J.L."/>
            <person name="Lin Y.F."/>
            <person name="Huang M.D."/>
            <person name="Li C.Y."/>
            <person name="Huang L."/>
            <person name="Wang Z.W."/>
            <person name="Zhao X."/>
            <person name="Zhong W.Y."/>
            <person name="Peng D.H."/>
            <person name="Ahmad S."/>
            <person name="Lan S."/>
            <person name="Zhang J.S."/>
            <person name="Tsai W.C."/>
            <person name="Van de Peer Y."/>
            <person name="Liu Z.J."/>
        </authorList>
    </citation>
    <scope>NUCLEOTIDE SEQUENCE</scope>
    <source>
        <strain evidence="6">CP</strain>
    </source>
</reference>
<dbReference type="PANTHER" id="PTHR13533">
    <property type="entry name" value="N-ACETYLNEURAMINATE 9-O-ACETYLTRANSFERASE"/>
    <property type="match status" value="1"/>
</dbReference>
<dbReference type="GO" id="GO:0045492">
    <property type="term" value="P:xylan biosynthetic process"/>
    <property type="evidence" value="ECO:0007669"/>
    <property type="project" value="TreeGrafter"/>
</dbReference>
<evidence type="ECO:0000256" key="1">
    <source>
        <dbReference type="ARBA" id="ARBA00004370"/>
    </source>
</evidence>
<keyword evidence="2 5" id="KW-0812">Transmembrane</keyword>
<dbReference type="EMBL" id="JAUJYO010000001">
    <property type="protein sequence ID" value="KAK1324795.1"/>
    <property type="molecule type" value="Genomic_DNA"/>
</dbReference>
<keyword evidence="7" id="KW-1185">Reference proteome</keyword>
<dbReference type="PANTHER" id="PTHR13533:SF31">
    <property type="entry name" value="PROTEIN ALTERED XYLOGLUCAN 9"/>
    <property type="match status" value="1"/>
</dbReference>
<evidence type="ECO:0000256" key="5">
    <source>
        <dbReference type="SAM" id="Phobius"/>
    </source>
</evidence>
<name>A0AAV9FIX6_ACOCL</name>
<sequence>MVIVVGPVPLGVVAACVVLFVPMGMAGYHLSRNKVLFFGGALFIALALAVHLSPYFPSVSELVLSLSSVPTSPSVSAPDDRSHCLPFLHDLVWIGDVNRSWTWSGSTAVIDCGLQKLRRSDACDLLNGSYVLVAGDSQARLFVLSFLDLVLEPEQMESVHGDLFKRHSDYSIVIEQHGLRLDFVWAPYSSNLTALMMGLVLGERRWPDVLVMGSGLWHMLHFTDASGFAASLNSLRRSVASFPPLESEPARPMHMFWLGLPRLVNSMLNTEEKRQRMNGSIVGAYDQALIESGLLRRLGGPMLLLDVGVLSDSCGVECTEDGMHYSVPVYDAAVQIMLNALLIESRQRI</sequence>
<dbReference type="GO" id="GO:0016020">
    <property type="term" value="C:membrane"/>
    <property type="evidence" value="ECO:0007669"/>
    <property type="project" value="UniProtKB-SubCell"/>
</dbReference>
<evidence type="ECO:0000313" key="6">
    <source>
        <dbReference type="EMBL" id="KAK1324795.1"/>
    </source>
</evidence>
<feature type="transmembrane region" description="Helical" evidence="5">
    <location>
        <begin position="6"/>
        <end position="28"/>
    </location>
</feature>
<dbReference type="GO" id="GO:0005794">
    <property type="term" value="C:Golgi apparatus"/>
    <property type="evidence" value="ECO:0007669"/>
    <property type="project" value="UniProtKB-ARBA"/>
</dbReference>
<evidence type="ECO:0000313" key="7">
    <source>
        <dbReference type="Proteomes" id="UP001180020"/>
    </source>
</evidence>
<evidence type="ECO:0000256" key="2">
    <source>
        <dbReference type="ARBA" id="ARBA00022692"/>
    </source>
</evidence>
<evidence type="ECO:0008006" key="8">
    <source>
        <dbReference type="Google" id="ProtNLM"/>
    </source>
</evidence>
<protein>
    <recommendedName>
        <fullName evidence="8">Pmr5/Cas1p GDSL/SGNH-like acyl-esterase family protein</fullName>
    </recommendedName>
</protein>
<comment type="subcellular location">
    <subcellularLocation>
        <location evidence="1">Membrane</location>
    </subcellularLocation>
</comment>
<reference evidence="6" key="2">
    <citation type="submission" date="2023-06" db="EMBL/GenBank/DDBJ databases">
        <authorList>
            <person name="Ma L."/>
            <person name="Liu K.-W."/>
            <person name="Li Z."/>
            <person name="Hsiao Y.-Y."/>
            <person name="Qi Y."/>
            <person name="Fu T."/>
            <person name="Tang G."/>
            <person name="Zhang D."/>
            <person name="Sun W.-H."/>
            <person name="Liu D.-K."/>
            <person name="Li Y."/>
            <person name="Chen G.-Z."/>
            <person name="Liu X.-D."/>
            <person name="Liao X.-Y."/>
            <person name="Jiang Y.-T."/>
            <person name="Yu X."/>
            <person name="Hao Y."/>
            <person name="Huang J."/>
            <person name="Zhao X.-W."/>
            <person name="Ke S."/>
            <person name="Chen Y.-Y."/>
            <person name="Wu W.-L."/>
            <person name="Hsu J.-L."/>
            <person name="Lin Y.-F."/>
            <person name="Huang M.-D."/>
            <person name="Li C.-Y."/>
            <person name="Huang L."/>
            <person name="Wang Z.-W."/>
            <person name="Zhao X."/>
            <person name="Zhong W.-Y."/>
            <person name="Peng D.-H."/>
            <person name="Ahmad S."/>
            <person name="Lan S."/>
            <person name="Zhang J.-S."/>
            <person name="Tsai W.-C."/>
            <person name="Van De Peer Y."/>
            <person name="Liu Z.-J."/>
        </authorList>
    </citation>
    <scope>NUCLEOTIDE SEQUENCE</scope>
    <source>
        <strain evidence="6">CP</strain>
        <tissue evidence="6">Leaves</tissue>
    </source>
</reference>
<proteinExistence type="predicted"/>
<organism evidence="6 7">
    <name type="scientific">Acorus calamus</name>
    <name type="common">Sweet flag</name>
    <dbReference type="NCBI Taxonomy" id="4465"/>
    <lineage>
        <taxon>Eukaryota</taxon>
        <taxon>Viridiplantae</taxon>
        <taxon>Streptophyta</taxon>
        <taxon>Embryophyta</taxon>
        <taxon>Tracheophyta</taxon>
        <taxon>Spermatophyta</taxon>
        <taxon>Magnoliopsida</taxon>
        <taxon>Liliopsida</taxon>
        <taxon>Acoraceae</taxon>
        <taxon>Acorus</taxon>
    </lineage>
</organism>
<dbReference type="Proteomes" id="UP001180020">
    <property type="component" value="Unassembled WGS sequence"/>
</dbReference>
<evidence type="ECO:0000256" key="3">
    <source>
        <dbReference type="ARBA" id="ARBA00022989"/>
    </source>
</evidence>